<protein>
    <recommendedName>
        <fullName evidence="1">DUF4470 domain-containing protein</fullName>
    </recommendedName>
</protein>
<dbReference type="OrthoDB" id="5282002at2759"/>
<dbReference type="EMBL" id="KN839861">
    <property type="protein sequence ID" value="KIJ61530.1"/>
    <property type="molecule type" value="Genomic_DNA"/>
</dbReference>
<sequence length="527" mass="58274">MDIINLKNNERDKNRDFSLAFIGVSTPHATYILSDPGSYPASGSLQHVVRTVNALGPDYSGRLDILLNDVSHPIVSRNIVLLLILGAVPNEAIAANMAIHFWFSAFLPSAYRLRILATLVSVLQQADAEAPLTVNLGRLSKLTCLVPQEITGRLLYAAGPTVSTEDAEDAYHRMRAAPDRLDSRDRMYVGLKSSHRLAFLEFRRSGIVLPFGATRTHFTAPNVSLFSPFGKWLQNDEADPLASWDPDNVIKSGQAHGANPEDIYGCLYFYLSDQLRTFARHIRDLNISFHVFSTDPRVLAKEISTGTYSMYGLSPSMRFNRIDVSNTLDAGHIGNQDVLRLWAPLLAEGNDAAIVGSFKNWADVQEKGHAEGAGDEVVAKINDRLTKTGRALRGAASTPMKTGQMDILYDNSKEFSKFLKNQGIKDVLRETKLKLRQRHKIIPHRAKTQVEGKTGDLPHLPDDETWYRYVSGPSPAARVADAQHTLGRHGLSVGRGPNVTLRSLAPRYEPNSELRLLEYGGQSAKAL</sequence>
<keyword evidence="3" id="KW-1185">Reference proteome</keyword>
<dbReference type="InterPro" id="IPR027974">
    <property type="entry name" value="DUF4470"/>
</dbReference>
<evidence type="ECO:0000313" key="3">
    <source>
        <dbReference type="Proteomes" id="UP000053820"/>
    </source>
</evidence>
<accession>A0A0C9VU40</accession>
<feature type="domain" description="DUF4470" evidence="1">
    <location>
        <begin position="41"/>
        <end position="107"/>
    </location>
</feature>
<dbReference type="Pfam" id="PF14737">
    <property type="entry name" value="DUF4470"/>
    <property type="match status" value="1"/>
</dbReference>
<name>A0A0C9VU40_9AGAM</name>
<reference evidence="2 3" key="1">
    <citation type="submission" date="2014-04" db="EMBL/GenBank/DDBJ databases">
        <title>Evolutionary Origins and Diversification of the Mycorrhizal Mutualists.</title>
        <authorList>
            <consortium name="DOE Joint Genome Institute"/>
            <consortium name="Mycorrhizal Genomics Consortium"/>
            <person name="Kohler A."/>
            <person name="Kuo A."/>
            <person name="Nagy L.G."/>
            <person name="Floudas D."/>
            <person name="Copeland A."/>
            <person name="Barry K.W."/>
            <person name="Cichocki N."/>
            <person name="Veneault-Fourrey C."/>
            <person name="LaButti K."/>
            <person name="Lindquist E.A."/>
            <person name="Lipzen A."/>
            <person name="Lundell T."/>
            <person name="Morin E."/>
            <person name="Murat C."/>
            <person name="Riley R."/>
            <person name="Ohm R."/>
            <person name="Sun H."/>
            <person name="Tunlid A."/>
            <person name="Henrissat B."/>
            <person name="Grigoriev I.V."/>
            <person name="Hibbett D.S."/>
            <person name="Martin F."/>
        </authorList>
    </citation>
    <scope>NUCLEOTIDE SEQUENCE [LARGE SCALE GENOMIC DNA]</scope>
    <source>
        <strain evidence="2 3">MD-312</strain>
    </source>
</reference>
<proteinExistence type="predicted"/>
<evidence type="ECO:0000259" key="1">
    <source>
        <dbReference type="Pfam" id="PF14737"/>
    </source>
</evidence>
<gene>
    <name evidence="2" type="ORF">HYDPIDRAFT_31140</name>
</gene>
<dbReference type="AlphaFoldDB" id="A0A0C9VU40"/>
<dbReference type="HOGENOM" id="CLU_018400_1_0_1"/>
<evidence type="ECO:0000313" key="2">
    <source>
        <dbReference type="EMBL" id="KIJ61530.1"/>
    </source>
</evidence>
<dbReference type="Proteomes" id="UP000053820">
    <property type="component" value="Unassembled WGS sequence"/>
</dbReference>
<organism evidence="2 3">
    <name type="scientific">Hydnomerulius pinastri MD-312</name>
    <dbReference type="NCBI Taxonomy" id="994086"/>
    <lineage>
        <taxon>Eukaryota</taxon>
        <taxon>Fungi</taxon>
        <taxon>Dikarya</taxon>
        <taxon>Basidiomycota</taxon>
        <taxon>Agaricomycotina</taxon>
        <taxon>Agaricomycetes</taxon>
        <taxon>Agaricomycetidae</taxon>
        <taxon>Boletales</taxon>
        <taxon>Boletales incertae sedis</taxon>
        <taxon>Leucogyrophana</taxon>
    </lineage>
</organism>